<dbReference type="HAMAP" id="MF_01139">
    <property type="entry name" value="ISPT"/>
    <property type="match status" value="1"/>
</dbReference>
<reference evidence="5 6" key="1">
    <citation type="submission" date="2024-10" db="EMBL/GenBank/DDBJ databases">
        <authorList>
            <person name="Kim D."/>
        </authorList>
    </citation>
    <scope>NUCLEOTIDE SEQUENCE [LARGE SCALE GENOMIC DNA]</scope>
    <source>
        <strain evidence="5">Taebaek</strain>
    </source>
</reference>
<dbReference type="CDD" id="cd00475">
    <property type="entry name" value="Cis_IPPS"/>
    <property type="match status" value="1"/>
</dbReference>
<dbReference type="PANTHER" id="PTHR10291">
    <property type="entry name" value="DEHYDRODOLICHYL DIPHOSPHATE SYNTHASE FAMILY MEMBER"/>
    <property type="match status" value="1"/>
</dbReference>
<dbReference type="InterPro" id="IPR001441">
    <property type="entry name" value="UPP_synth-like"/>
</dbReference>
<comment type="caution">
    <text evidence="5">The sequence shown here is derived from an EMBL/GenBank/DDBJ whole genome shotgun (WGS) entry which is preliminary data.</text>
</comment>
<keyword evidence="2 4" id="KW-0808">Transferase</keyword>
<accession>A0ABD2I1H6</accession>
<dbReference type="PANTHER" id="PTHR10291:SF43">
    <property type="entry name" value="DEHYDRODOLICHYL DIPHOSPHATE SYNTHASE COMPLEX SUBUNIT DHDDS"/>
    <property type="match status" value="1"/>
</dbReference>
<evidence type="ECO:0000313" key="5">
    <source>
        <dbReference type="EMBL" id="KAL3074369.1"/>
    </source>
</evidence>
<comment type="similarity">
    <text evidence="1 4">Belongs to the UPP synthase family.</text>
</comment>
<proteinExistence type="inferred from homology"/>
<organism evidence="5 6">
    <name type="scientific">Heterodera schachtii</name>
    <name type="common">Sugarbeet cyst nematode worm</name>
    <name type="synonym">Tylenchus schachtii</name>
    <dbReference type="NCBI Taxonomy" id="97005"/>
    <lineage>
        <taxon>Eukaryota</taxon>
        <taxon>Metazoa</taxon>
        <taxon>Ecdysozoa</taxon>
        <taxon>Nematoda</taxon>
        <taxon>Chromadorea</taxon>
        <taxon>Rhabditida</taxon>
        <taxon>Tylenchina</taxon>
        <taxon>Tylenchomorpha</taxon>
        <taxon>Tylenchoidea</taxon>
        <taxon>Heteroderidae</taxon>
        <taxon>Heteroderinae</taxon>
        <taxon>Heterodera</taxon>
    </lineage>
</organism>
<dbReference type="AlphaFoldDB" id="A0ABD2I1H6"/>
<dbReference type="GO" id="GO:0045547">
    <property type="term" value="F:ditrans,polycis-polyprenyl diphosphate synthase [(2E,6E)-farnesyl diphosphate specific] activity"/>
    <property type="evidence" value="ECO:0007669"/>
    <property type="project" value="UniProtKB-EC"/>
</dbReference>
<evidence type="ECO:0000313" key="6">
    <source>
        <dbReference type="Proteomes" id="UP001620645"/>
    </source>
</evidence>
<dbReference type="EC" id="2.5.1.-" evidence="4"/>
<gene>
    <name evidence="5" type="ORF">niasHS_015199</name>
</gene>
<dbReference type="Pfam" id="PF01255">
    <property type="entry name" value="Prenyltransf"/>
    <property type="match status" value="1"/>
</dbReference>
<protein>
    <recommendedName>
        <fullName evidence="4">Alkyl transferase</fullName>
        <ecNumber evidence="4">2.5.1.-</ecNumber>
    </recommendedName>
</protein>
<dbReference type="InterPro" id="IPR036424">
    <property type="entry name" value="UPP_synth-like_sf"/>
</dbReference>
<comment type="catalytic activity">
    <reaction evidence="3">
        <text>n isopentenyl diphosphate + (2E,6E)-farnesyl diphosphate = a di-trans,poly-cis-polyprenyl diphosphate + n diphosphate</text>
        <dbReference type="Rhea" id="RHEA:53008"/>
        <dbReference type="Rhea" id="RHEA-COMP:19494"/>
        <dbReference type="ChEBI" id="CHEBI:33019"/>
        <dbReference type="ChEBI" id="CHEBI:128769"/>
        <dbReference type="ChEBI" id="CHEBI:136960"/>
        <dbReference type="ChEBI" id="CHEBI:175763"/>
        <dbReference type="EC" id="2.5.1.87"/>
    </reaction>
</comment>
<sequence length="282" mass="33210">MPVFAEESAWFRHEPMPWWGRLLLPIVKLGPMPRHIAIVMDGNRRFARTQNCATPMEGHSAGFVQLTKVLDWCNELGVEEVTVYAFSIENFKRPEEEVNGLMALGEKHFEQLIERKSELIERRVGIRFFGDRSLLPDKIRKLVEEIEEISGTTSIEGESATKMRTFLNICLSYTSQNEIVRTFETIRREVQKGKLDRNAIDVDLLSARMDTRFCRPLDLFIRTSECRLSDFLIWQLQCSPRCVLKFDTDVLWPEYSLFHLFRAVLHYQMAFVRFGWWTIWDH</sequence>
<evidence type="ECO:0000256" key="4">
    <source>
        <dbReference type="RuleBase" id="RU363018"/>
    </source>
</evidence>
<dbReference type="SUPFAM" id="SSF64005">
    <property type="entry name" value="Undecaprenyl diphosphate synthase"/>
    <property type="match status" value="1"/>
</dbReference>
<dbReference type="Gene3D" id="3.40.1180.10">
    <property type="entry name" value="Decaprenyl diphosphate synthase-like"/>
    <property type="match status" value="1"/>
</dbReference>
<evidence type="ECO:0000256" key="1">
    <source>
        <dbReference type="ARBA" id="ARBA00005432"/>
    </source>
</evidence>
<name>A0ABD2I1H6_HETSC</name>
<keyword evidence="6" id="KW-1185">Reference proteome</keyword>
<dbReference type="NCBIfam" id="TIGR00055">
    <property type="entry name" value="uppS"/>
    <property type="match status" value="1"/>
</dbReference>
<dbReference type="PROSITE" id="PS01066">
    <property type="entry name" value="UPP_SYNTHASE"/>
    <property type="match status" value="1"/>
</dbReference>
<dbReference type="EMBL" id="JBICCN010000357">
    <property type="protein sequence ID" value="KAL3074369.1"/>
    <property type="molecule type" value="Genomic_DNA"/>
</dbReference>
<dbReference type="Proteomes" id="UP001620645">
    <property type="component" value="Unassembled WGS sequence"/>
</dbReference>
<evidence type="ECO:0000256" key="3">
    <source>
        <dbReference type="ARBA" id="ARBA00047353"/>
    </source>
</evidence>
<dbReference type="InterPro" id="IPR018520">
    <property type="entry name" value="UPP_synth-like_CS"/>
</dbReference>
<evidence type="ECO:0000256" key="2">
    <source>
        <dbReference type="ARBA" id="ARBA00022679"/>
    </source>
</evidence>